<dbReference type="Proteomes" id="UP000298252">
    <property type="component" value="Unassembled WGS sequence"/>
</dbReference>
<dbReference type="EMBL" id="SOFD01000027">
    <property type="protein sequence ID" value="TFB76618.1"/>
    <property type="molecule type" value="Genomic_DNA"/>
</dbReference>
<feature type="domain" description="Bacterial bifunctional deaminase-reductase C-terminal" evidence="5">
    <location>
        <begin position="47"/>
        <end position="252"/>
    </location>
</feature>
<keyword evidence="2" id="KW-0521">NADP</keyword>
<gene>
    <name evidence="7" type="ORF">E3O21_10700</name>
    <name evidence="6" type="ORF">SAMN05216368_11460</name>
</gene>
<dbReference type="GO" id="GO:0008703">
    <property type="term" value="F:5-amino-6-(5-phosphoribosylamino)uracil reductase activity"/>
    <property type="evidence" value="ECO:0007669"/>
    <property type="project" value="InterPro"/>
</dbReference>
<dbReference type="Pfam" id="PF01872">
    <property type="entry name" value="RibD_C"/>
    <property type="match status" value="1"/>
</dbReference>
<dbReference type="NCBIfam" id="NF010663">
    <property type="entry name" value="PRK14059.1-1"/>
    <property type="match status" value="1"/>
</dbReference>
<comment type="pathway">
    <text evidence="1">Cofactor biosynthesis; riboflavin biosynthesis.</text>
</comment>
<dbReference type="AlphaFoldDB" id="A0A4R8V2Q9"/>
<feature type="region of interest" description="Disordered" evidence="4">
    <location>
        <begin position="1"/>
        <end position="26"/>
    </location>
</feature>
<dbReference type="GO" id="GO:0009231">
    <property type="term" value="P:riboflavin biosynthetic process"/>
    <property type="evidence" value="ECO:0007669"/>
    <property type="project" value="InterPro"/>
</dbReference>
<dbReference type="Proteomes" id="UP000199639">
    <property type="component" value="Unassembled WGS sequence"/>
</dbReference>
<dbReference type="SUPFAM" id="SSF53597">
    <property type="entry name" value="Dihydrofolate reductase-like"/>
    <property type="match status" value="1"/>
</dbReference>
<dbReference type="InterPro" id="IPR024072">
    <property type="entry name" value="DHFR-like_dom_sf"/>
</dbReference>
<reference evidence="7 9" key="2">
    <citation type="submission" date="2019-03" db="EMBL/GenBank/DDBJ databases">
        <title>Genomics of glacier-inhabiting Cryobacterium strains.</title>
        <authorList>
            <person name="Liu Q."/>
            <person name="Xin Y.-H."/>
        </authorList>
    </citation>
    <scope>NUCLEOTIDE SEQUENCE [LARGE SCALE GENOMIC DNA]</scope>
    <source>
        <strain evidence="7 9">Hh8</strain>
    </source>
</reference>
<reference evidence="6 8" key="1">
    <citation type="submission" date="2016-10" db="EMBL/GenBank/DDBJ databases">
        <authorList>
            <person name="Varghese N."/>
            <person name="Submissions S."/>
        </authorList>
    </citation>
    <scope>NUCLEOTIDE SEQUENCE [LARGE SCALE GENOMIC DNA]</scope>
    <source>
        <strain evidence="6 8">CGMCC 1.11215</strain>
    </source>
</reference>
<sequence>MGAEVPSRAESSVRAELPPSSESSVRAELPPRAELIERYRVADRSVPWVRVNFIASLDGAATVDGLSGGLNNADDKLVFDTMRLLTDVILVGAGTVRAEGYGGILLSEDDAAWRVQAGLASQPPVAIVSGRLDLEPGHPVFVDAATRPIVLTHAAAPADRRAALAAVADVVICGDEAIDPRRLVAELAARGLPQILCEGGPHLFGDLVAADQVDELCLSLAPVLVGGSAGRIAVGEAAATRAMELLHVLRAGDMLFLRYLRPAG</sequence>
<evidence type="ECO:0000313" key="9">
    <source>
        <dbReference type="Proteomes" id="UP000298252"/>
    </source>
</evidence>
<evidence type="ECO:0000313" key="6">
    <source>
        <dbReference type="EMBL" id="SDO29537.1"/>
    </source>
</evidence>
<accession>A0A4R8V2Q9</accession>
<evidence type="ECO:0000256" key="3">
    <source>
        <dbReference type="ARBA" id="ARBA00023002"/>
    </source>
</evidence>
<keyword evidence="3" id="KW-0560">Oxidoreductase</keyword>
<organism evidence="6 8">
    <name type="scientific">Cryobacterium flavum</name>
    <dbReference type="NCBI Taxonomy" id="1424659"/>
    <lineage>
        <taxon>Bacteria</taxon>
        <taxon>Bacillati</taxon>
        <taxon>Actinomycetota</taxon>
        <taxon>Actinomycetes</taxon>
        <taxon>Micrococcales</taxon>
        <taxon>Microbacteriaceae</taxon>
        <taxon>Cryobacterium</taxon>
    </lineage>
</organism>
<dbReference type="RefSeq" id="WP_092341857.1">
    <property type="nucleotide sequence ID" value="NZ_SOFD01000027.1"/>
</dbReference>
<proteinExistence type="predicted"/>
<dbReference type="EMBL" id="FNIB01000014">
    <property type="protein sequence ID" value="SDO29537.1"/>
    <property type="molecule type" value="Genomic_DNA"/>
</dbReference>
<evidence type="ECO:0000256" key="4">
    <source>
        <dbReference type="SAM" id="MobiDB-lite"/>
    </source>
</evidence>
<evidence type="ECO:0000256" key="1">
    <source>
        <dbReference type="ARBA" id="ARBA00005104"/>
    </source>
</evidence>
<evidence type="ECO:0000259" key="5">
    <source>
        <dbReference type="Pfam" id="PF01872"/>
    </source>
</evidence>
<evidence type="ECO:0000313" key="8">
    <source>
        <dbReference type="Proteomes" id="UP000199639"/>
    </source>
</evidence>
<evidence type="ECO:0000313" key="7">
    <source>
        <dbReference type="EMBL" id="TFB76618.1"/>
    </source>
</evidence>
<dbReference type="STRING" id="1424659.SAMN05216368_11460"/>
<dbReference type="InterPro" id="IPR002734">
    <property type="entry name" value="RibDG_C"/>
</dbReference>
<dbReference type="Gene3D" id="3.40.430.10">
    <property type="entry name" value="Dihydrofolate Reductase, subunit A"/>
    <property type="match status" value="1"/>
</dbReference>
<name>A0A4R8V2Q9_9MICO</name>
<keyword evidence="9" id="KW-1185">Reference proteome</keyword>
<evidence type="ECO:0000256" key="2">
    <source>
        <dbReference type="ARBA" id="ARBA00022857"/>
    </source>
</evidence>
<dbReference type="InterPro" id="IPR050765">
    <property type="entry name" value="Riboflavin_Biosynth_HTPR"/>
</dbReference>
<protein>
    <submittedName>
        <fullName evidence="7">Pyrimidine reductase family protein</fullName>
    </submittedName>
    <submittedName>
        <fullName evidence="6">Pyrimidine reductase, riboflavin biosynthesis</fullName>
    </submittedName>
</protein>
<dbReference type="PANTHER" id="PTHR38011">
    <property type="entry name" value="DIHYDROFOLATE REDUCTASE FAMILY PROTEIN (AFU_ORTHOLOGUE AFUA_8G06820)"/>
    <property type="match status" value="1"/>
</dbReference>
<dbReference type="PANTHER" id="PTHR38011:SF7">
    <property type="entry name" value="2,5-DIAMINO-6-RIBOSYLAMINO-4(3H)-PYRIMIDINONE 5'-PHOSPHATE REDUCTASE"/>
    <property type="match status" value="1"/>
</dbReference>